<proteinExistence type="predicted"/>
<reference evidence="1 2" key="1">
    <citation type="submission" date="2024-02" db="EMBL/GenBank/DDBJ databases">
        <authorList>
            <person name="Chen Y."/>
            <person name="Shah S."/>
            <person name="Dougan E. K."/>
            <person name="Thang M."/>
            <person name="Chan C."/>
        </authorList>
    </citation>
    <scope>NUCLEOTIDE SEQUENCE [LARGE SCALE GENOMIC DNA]</scope>
</reference>
<evidence type="ECO:0000313" key="1">
    <source>
        <dbReference type="EMBL" id="CAK9055340.1"/>
    </source>
</evidence>
<dbReference type="Proteomes" id="UP001642464">
    <property type="component" value="Unassembled WGS sequence"/>
</dbReference>
<dbReference type="EMBL" id="CAXAMM010024447">
    <property type="protein sequence ID" value="CAK9055340.1"/>
    <property type="molecule type" value="Genomic_DNA"/>
</dbReference>
<name>A0ABP0MZ97_9DINO</name>
<keyword evidence="2" id="KW-1185">Reference proteome</keyword>
<gene>
    <name evidence="1" type="ORF">SCF082_LOCUS29940</name>
</gene>
<accession>A0ABP0MZ97</accession>
<comment type="caution">
    <text evidence="1">The sequence shown here is derived from an EMBL/GenBank/DDBJ whole genome shotgun (WGS) entry which is preliminary data.</text>
</comment>
<protein>
    <submittedName>
        <fullName evidence="1">Uncharacterized protein</fullName>
    </submittedName>
</protein>
<organism evidence="1 2">
    <name type="scientific">Durusdinium trenchii</name>
    <dbReference type="NCBI Taxonomy" id="1381693"/>
    <lineage>
        <taxon>Eukaryota</taxon>
        <taxon>Sar</taxon>
        <taxon>Alveolata</taxon>
        <taxon>Dinophyceae</taxon>
        <taxon>Suessiales</taxon>
        <taxon>Symbiodiniaceae</taxon>
        <taxon>Durusdinium</taxon>
    </lineage>
</organism>
<evidence type="ECO:0000313" key="2">
    <source>
        <dbReference type="Proteomes" id="UP001642464"/>
    </source>
</evidence>
<sequence length="358" mass="40316">MFDKKTLGMENPFAATFAEERSDLPLPLQKRLPLKQLSSMVDGTFTGKQMDMKLTPHAALGRAIRVYQHAIFAHEMREFSLEEVYSKSGYSNNGMTGSFNKHAVIKDMVTERLLDVQEIIEVLCEHVERIYKAPVAKIHELLSNQHAMMKDQTNFKNLLDSTYERLVVSQLGKGNEFLQDLVQHSTASVRVDLMQKHLDLAMLAGARPRKDSCWAQTVSCSCFKGIKQYLKVLQGLLDGEADTDDVQVAQRMPAMTNFVEGGGEDFPVEDYQRVDVDGLNKAADKYFTILKGQIAILVEQTLDDKVYTFMEGNSLNSNIYTGILCQVHRELKGKDLPEFAGGLWVIQRIPPASICFVL</sequence>